<sequence length="190" mass="21337">MALEALLSTRRYAPDSESTAQIHAAAACSNRFRSQTIGSVLTPFESCLQVAMHSRSHKRSDSQRKTKRRCDGLLAHNREKATQTKDLLRRSAALRSRVKQFPRGTPATFRAGINSLVVVQSIAVLDRPIDALARFDAAILNGTRDLTESDNGIRSDDRRYRQHGKCELRRARWTSVRAPVVSSLARRVLR</sequence>
<keyword evidence="2" id="KW-1185">Reference proteome</keyword>
<dbReference type="HOGENOM" id="CLU_1425564_0_0_4"/>
<dbReference type="KEGG" id="bph:Bphy_2286"/>
<evidence type="ECO:0000313" key="2">
    <source>
        <dbReference type="Proteomes" id="UP000001192"/>
    </source>
</evidence>
<accession>B2JF93</accession>
<dbReference type="AlphaFoldDB" id="B2JF93"/>
<protein>
    <submittedName>
        <fullName evidence="1">Uncharacterized protein</fullName>
    </submittedName>
</protein>
<gene>
    <name evidence="1" type="ordered locus">Bphy_2286</name>
</gene>
<dbReference type="EMBL" id="CP001043">
    <property type="protein sequence ID" value="ACC71461.1"/>
    <property type="molecule type" value="Genomic_DNA"/>
</dbReference>
<reference evidence="2" key="1">
    <citation type="journal article" date="2014" name="Stand. Genomic Sci.">
        <title>Complete genome sequence of Burkholderia phymatum STM815(T), a broad host range and efficient nitrogen-fixing symbiont of Mimosa species.</title>
        <authorList>
            <person name="Moulin L."/>
            <person name="Klonowska A."/>
            <person name="Caroline B."/>
            <person name="Booth K."/>
            <person name="Vriezen J.A."/>
            <person name="Melkonian R."/>
            <person name="James E.K."/>
            <person name="Young J.P."/>
            <person name="Bena G."/>
            <person name="Hauser L."/>
            <person name="Land M."/>
            <person name="Kyrpides N."/>
            <person name="Bruce D."/>
            <person name="Chain P."/>
            <person name="Copeland A."/>
            <person name="Pitluck S."/>
            <person name="Woyke T."/>
            <person name="Lizotte-Waniewski M."/>
            <person name="Bristow J."/>
            <person name="Riley M."/>
        </authorList>
    </citation>
    <scope>NUCLEOTIDE SEQUENCE [LARGE SCALE GENOMIC DNA]</scope>
    <source>
        <strain evidence="2">DSM 17167 / CIP 108236 / LMG 21445 / STM815</strain>
    </source>
</reference>
<evidence type="ECO:0000313" key="1">
    <source>
        <dbReference type="EMBL" id="ACC71461.1"/>
    </source>
</evidence>
<proteinExistence type="predicted"/>
<organism evidence="1 2">
    <name type="scientific">Paraburkholderia phymatum (strain DSM 17167 / CIP 108236 / LMG 21445 / STM815)</name>
    <name type="common">Burkholderia phymatum</name>
    <dbReference type="NCBI Taxonomy" id="391038"/>
    <lineage>
        <taxon>Bacteria</taxon>
        <taxon>Pseudomonadati</taxon>
        <taxon>Pseudomonadota</taxon>
        <taxon>Betaproteobacteria</taxon>
        <taxon>Burkholderiales</taxon>
        <taxon>Burkholderiaceae</taxon>
        <taxon>Paraburkholderia</taxon>
    </lineage>
</organism>
<dbReference type="Proteomes" id="UP000001192">
    <property type="component" value="Chromosome 1"/>
</dbReference>
<name>B2JF93_PARP8</name>